<sequence>MEEINLFRKEVIENKKNQNHGYIYINTPPKYMTISIGITVIVILVALFFIFAEFSEKFNVLGYLNSTEAVVNVYPKTKGIIIKSYFHNEDKVRKGDKLFLIDTSYIGIHKKEDNKIFKFLEKRKISIENEIKYKTQYLYELEKLLQKNIYH</sequence>
<reference evidence="2 3" key="1">
    <citation type="submission" date="2015-11" db="EMBL/GenBank/DDBJ databases">
        <title>Genomic analysis of 38 Legionella species identifies large and diverse effector repertoires.</title>
        <authorList>
            <person name="Burstein D."/>
            <person name="Amaro F."/>
            <person name="Zusman T."/>
            <person name="Lifshitz Z."/>
            <person name="Cohen O."/>
            <person name="Gilbert J.A."/>
            <person name="Pupko T."/>
            <person name="Shuman H.A."/>
            <person name="Segal G."/>
        </authorList>
    </citation>
    <scope>NUCLEOTIDE SEQUENCE [LARGE SCALE GENOMIC DNA]</scope>
    <source>
        <strain evidence="2 3">Oak Ridge-10</strain>
    </source>
</reference>
<dbReference type="PATRIC" id="fig|29423.5.peg.784"/>
<accession>A0A0W0XCM8</accession>
<keyword evidence="1" id="KW-0812">Transmembrane</keyword>
<protein>
    <recommendedName>
        <fullName evidence="4">Hemolysin D</fullName>
    </recommendedName>
</protein>
<dbReference type="Gene3D" id="2.40.50.100">
    <property type="match status" value="1"/>
</dbReference>
<gene>
    <name evidence="2" type="ORF">Loak_0753</name>
</gene>
<dbReference type="RefSeq" id="WP_025385056.1">
    <property type="nucleotide sequence ID" value="NZ_KV441805.1"/>
</dbReference>
<dbReference type="Proteomes" id="UP000054858">
    <property type="component" value="Unassembled WGS sequence"/>
</dbReference>
<evidence type="ECO:0000256" key="1">
    <source>
        <dbReference type="SAM" id="Phobius"/>
    </source>
</evidence>
<comment type="caution">
    <text evidence="2">The sequence shown here is derived from an EMBL/GenBank/DDBJ whole genome shotgun (WGS) entry which is preliminary data.</text>
</comment>
<evidence type="ECO:0008006" key="4">
    <source>
        <dbReference type="Google" id="ProtNLM"/>
    </source>
</evidence>
<dbReference type="AlphaFoldDB" id="A0A0W0XCM8"/>
<dbReference type="EMBL" id="LNYP01000010">
    <property type="protein sequence ID" value="KTD42327.1"/>
    <property type="molecule type" value="Genomic_DNA"/>
</dbReference>
<evidence type="ECO:0000313" key="2">
    <source>
        <dbReference type="EMBL" id="KTD42327.1"/>
    </source>
</evidence>
<keyword evidence="1" id="KW-1133">Transmembrane helix</keyword>
<keyword evidence="1" id="KW-0472">Membrane</keyword>
<proteinExistence type="predicted"/>
<dbReference type="SUPFAM" id="SSF111369">
    <property type="entry name" value="HlyD-like secretion proteins"/>
    <property type="match status" value="1"/>
</dbReference>
<organism evidence="2 3">
    <name type="scientific">Legionella oakridgensis</name>
    <dbReference type="NCBI Taxonomy" id="29423"/>
    <lineage>
        <taxon>Bacteria</taxon>
        <taxon>Pseudomonadati</taxon>
        <taxon>Pseudomonadota</taxon>
        <taxon>Gammaproteobacteria</taxon>
        <taxon>Legionellales</taxon>
        <taxon>Legionellaceae</taxon>
        <taxon>Legionella</taxon>
    </lineage>
</organism>
<feature type="transmembrane region" description="Helical" evidence="1">
    <location>
        <begin position="31"/>
        <end position="52"/>
    </location>
</feature>
<name>A0A0W0XCM8_9GAMM</name>
<evidence type="ECO:0000313" key="3">
    <source>
        <dbReference type="Proteomes" id="UP000054858"/>
    </source>
</evidence>